<evidence type="ECO:0000313" key="2">
    <source>
        <dbReference type="EMBL" id="GMS89958.1"/>
    </source>
</evidence>
<protein>
    <submittedName>
        <fullName evidence="2">Uncharacterized protein</fullName>
    </submittedName>
</protein>
<proteinExistence type="predicted"/>
<organism evidence="2 3">
    <name type="scientific">Pristionchus entomophagus</name>
    <dbReference type="NCBI Taxonomy" id="358040"/>
    <lineage>
        <taxon>Eukaryota</taxon>
        <taxon>Metazoa</taxon>
        <taxon>Ecdysozoa</taxon>
        <taxon>Nematoda</taxon>
        <taxon>Chromadorea</taxon>
        <taxon>Rhabditida</taxon>
        <taxon>Rhabditina</taxon>
        <taxon>Diplogasteromorpha</taxon>
        <taxon>Diplogasteroidea</taxon>
        <taxon>Neodiplogasteridae</taxon>
        <taxon>Pristionchus</taxon>
    </lineage>
</organism>
<evidence type="ECO:0000256" key="1">
    <source>
        <dbReference type="SAM" id="MobiDB-lite"/>
    </source>
</evidence>
<feature type="compositionally biased region" description="Basic and acidic residues" evidence="1">
    <location>
        <begin position="8"/>
        <end position="19"/>
    </location>
</feature>
<gene>
    <name evidence="2" type="ORF">PENTCL1PPCAC_12133</name>
</gene>
<sequence length="96" mass="11556">MCRRHLKGKIENYDNDPRRAQQSAVHPIRRKPQTKANQIDPASRRILRDWRPSEFPRIKQPTEKELRPEWIQRSGMSLMQDPRSLRIRVPNYELEG</sequence>
<dbReference type="Proteomes" id="UP001432027">
    <property type="component" value="Unassembled WGS sequence"/>
</dbReference>
<keyword evidence="3" id="KW-1185">Reference proteome</keyword>
<comment type="caution">
    <text evidence="2">The sequence shown here is derived from an EMBL/GenBank/DDBJ whole genome shotgun (WGS) entry which is preliminary data.</text>
</comment>
<name>A0AAV5T3T8_9BILA</name>
<reference evidence="2" key="1">
    <citation type="submission" date="2023-10" db="EMBL/GenBank/DDBJ databases">
        <title>Genome assembly of Pristionchus species.</title>
        <authorList>
            <person name="Yoshida K."/>
            <person name="Sommer R.J."/>
        </authorList>
    </citation>
    <scope>NUCLEOTIDE SEQUENCE</scope>
    <source>
        <strain evidence="2">RS0144</strain>
    </source>
</reference>
<dbReference type="AlphaFoldDB" id="A0AAV5T3T8"/>
<evidence type="ECO:0000313" key="3">
    <source>
        <dbReference type="Proteomes" id="UP001432027"/>
    </source>
</evidence>
<dbReference type="EMBL" id="BTSX01000003">
    <property type="protein sequence ID" value="GMS89958.1"/>
    <property type="molecule type" value="Genomic_DNA"/>
</dbReference>
<accession>A0AAV5T3T8</accession>
<feature type="region of interest" description="Disordered" evidence="1">
    <location>
        <begin position="1"/>
        <end position="43"/>
    </location>
</feature>